<dbReference type="OrthoDB" id="1113003at2"/>
<dbReference type="Gene3D" id="3.40.630.30">
    <property type="match status" value="1"/>
</dbReference>
<evidence type="ECO:0008006" key="3">
    <source>
        <dbReference type="Google" id="ProtNLM"/>
    </source>
</evidence>
<dbReference type="AlphaFoldDB" id="A0A2S7WPK9"/>
<comment type="caution">
    <text evidence="1">The sequence shown here is derived from an EMBL/GenBank/DDBJ whole genome shotgun (WGS) entry which is preliminary data.</text>
</comment>
<protein>
    <recommendedName>
        <fullName evidence="3">BioF2-like acetyltransferase domain-containing protein</fullName>
    </recommendedName>
</protein>
<dbReference type="RefSeq" id="WP_105015819.1">
    <property type="nucleotide sequence ID" value="NZ_MSCN01000001.1"/>
</dbReference>
<dbReference type="Proteomes" id="UP000238882">
    <property type="component" value="Unassembled WGS sequence"/>
</dbReference>
<dbReference type="SUPFAM" id="SSF55729">
    <property type="entry name" value="Acyl-CoA N-acyltransferases (Nat)"/>
    <property type="match status" value="1"/>
</dbReference>
<proteinExistence type="predicted"/>
<organism evidence="1 2">
    <name type="scientific">Polaribacter porphyrae</name>
    <dbReference type="NCBI Taxonomy" id="1137780"/>
    <lineage>
        <taxon>Bacteria</taxon>
        <taxon>Pseudomonadati</taxon>
        <taxon>Bacteroidota</taxon>
        <taxon>Flavobacteriia</taxon>
        <taxon>Flavobacteriales</taxon>
        <taxon>Flavobacteriaceae</taxon>
    </lineage>
</organism>
<evidence type="ECO:0000313" key="2">
    <source>
        <dbReference type="Proteomes" id="UP000238882"/>
    </source>
</evidence>
<gene>
    <name evidence="1" type="ORF">BTO18_08570</name>
</gene>
<sequence>MIKYIKRKDIDLKKYDACIENSIQSRIYAFSWYLDIVADNWDVFVLDDYDAVMPMPFRKKARIKYIYPPFWTLELGVFSLDNNIDYFIFFDKLKNHFKYAESRLNTANFIEKSNAFLLEKQMQILSINDNYETIYKAYRKDRRKDLKKAPRSYLIEKWNDKSTNLIHLFKENVGKRTPNIIEKDYQNLEKIIKVCIDKRVGEILSIYDKNNHLVASGFFLKHKKEVTILVSSTDFKNRNNGASTFLIDRAIYKYQTNNTIFHFGGSSMKNIANYFLSFGAETKKYYQLKYNNLPLFLKFFKK</sequence>
<reference evidence="1 2" key="1">
    <citation type="submission" date="2016-12" db="EMBL/GenBank/DDBJ databases">
        <title>Trade-off between light-utilization and light-protection in marine flavobacteria.</title>
        <authorList>
            <person name="Kumagai Y."/>
            <person name="Yoshizawa S."/>
            <person name="Kogure K."/>
            <person name="Iwasaki W."/>
        </authorList>
    </citation>
    <scope>NUCLEOTIDE SEQUENCE [LARGE SCALE GENOMIC DNA]</scope>
    <source>
        <strain evidence="1 2">NBRC 108759</strain>
    </source>
</reference>
<name>A0A2S7WPK9_9FLAO</name>
<dbReference type="EMBL" id="MSCN01000001">
    <property type="protein sequence ID" value="PQJ79221.1"/>
    <property type="molecule type" value="Genomic_DNA"/>
</dbReference>
<accession>A0A2S7WPK9</accession>
<evidence type="ECO:0000313" key="1">
    <source>
        <dbReference type="EMBL" id="PQJ79221.1"/>
    </source>
</evidence>
<dbReference type="InterPro" id="IPR016181">
    <property type="entry name" value="Acyl_CoA_acyltransferase"/>
</dbReference>
<keyword evidence="2" id="KW-1185">Reference proteome</keyword>